<keyword evidence="9" id="KW-1133">Transmembrane helix</keyword>
<gene>
    <name evidence="13" type="ORF">GCM10023322_28690</name>
</gene>
<evidence type="ECO:0000256" key="6">
    <source>
        <dbReference type="ARBA" id="ARBA00022777"/>
    </source>
</evidence>
<dbReference type="Pfam" id="PF02518">
    <property type="entry name" value="HATPase_c"/>
    <property type="match status" value="1"/>
</dbReference>
<feature type="domain" description="Histidine kinase/HSP90-like ATPase" evidence="10">
    <location>
        <begin position="351"/>
        <end position="433"/>
    </location>
</feature>
<feature type="transmembrane region" description="Helical" evidence="9">
    <location>
        <begin position="181"/>
        <end position="205"/>
    </location>
</feature>
<dbReference type="Gene3D" id="3.30.565.10">
    <property type="entry name" value="Histidine kinase-like ATPase, C-terminal domain"/>
    <property type="match status" value="1"/>
</dbReference>
<organism evidence="13 14">
    <name type="scientific">Rugosimonospora acidiphila</name>
    <dbReference type="NCBI Taxonomy" id="556531"/>
    <lineage>
        <taxon>Bacteria</taxon>
        <taxon>Bacillati</taxon>
        <taxon>Actinomycetota</taxon>
        <taxon>Actinomycetes</taxon>
        <taxon>Micromonosporales</taxon>
        <taxon>Micromonosporaceae</taxon>
        <taxon>Rugosimonospora</taxon>
    </lineage>
</organism>
<evidence type="ECO:0000256" key="9">
    <source>
        <dbReference type="SAM" id="Phobius"/>
    </source>
</evidence>
<evidence type="ECO:0000313" key="14">
    <source>
        <dbReference type="Proteomes" id="UP001501570"/>
    </source>
</evidence>
<evidence type="ECO:0000256" key="1">
    <source>
        <dbReference type="ARBA" id="ARBA00000085"/>
    </source>
</evidence>
<keyword evidence="14" id="KW-1185">Reference proteome</keyword>
<dbReference type="EC" id="2.7.13.3" evidence="2"/>
<keyword evidence="5" id="KW-0547">Nucleotide-binding</keyword>
<evidence type="ECO:0000313" key="13">
    <source>
        <dbReference type="EMBL" id="GAA5185258.1"/>
    </source>
</evidence>
<name>A0ABP9RSQ2_9ACTN</name>
<dbReference type="Pfam" id="PF07730">
    <property type="entry name" value="HisKA_3"/>
    <property type="match status" value="1"/>
</dbReference>
<evidence type="ECO:0000256" key="4">
    <source>
        <dbReference type="ARBA" id="ARBA00022679"/>
    </source>
</evidence>
<comment type="catalytic activity">
    <reaction evidence="1">
        <text>ATP + protein L-histidine = ADP + protein N-phospho-L-histidine.</text>
        <dbReference type="EC" id="2.7.13.3"/>
    </reaction>
</comment>
<keyword evidence="7" id="KW-0067">ATP-binding</keyword>
<feature type="domain" description="Signal transduction histidine kinase subgroup 3 dimerisation and phosphoacceptor" evidence="11">
    <location>
        <begin position="245"/>
        <end position="312"/>
    </location>
</feature>
<dbReference type="InterPro" id="IPR036890">
    <property type="entry name" value="HATPase_C_sf"/>
</dbReference>
<protein>
    <recommendedName>
        <fullName evidence="2">histidine kinase</fullName>
        <ecNumber evidence="2">2.7.13.3</ecNumber>
    </recommendedName>
</protein>
<feature type="transmembrane region" description="Helical" evidence="9">
    <location>
        <begin position="50"/>
        <end position="70"/>
    </location>
</feature>
<feature type="domain" description="Putative sensor" evidence="12">
    <location>
        <begin position="34"/>
        <end position="216"/>
    </location>
</feature>
<keyword evidence="4" id="KW-0808">Transferase</keyword>
<dbReference type="RefSeq" id="WP_345629772.1">
    <property type="nucleotide sequence ID" value="NZ_BAABJQ010000007.1"/>
</dbReference>
<dbReference type="CDD" id="cd16917">
    <property type="entry name" value="HATPase_UhpB-NarQ-NarX-like"/>
    <property type="match status" value="1"/>
</dbReference>
<dbReference type="Pfam" id="PF13796">
    <property type="entry name" value="Sensor"/>
    <property type="match status" value="1"/>
</dbReference>
<reference evidence="14" key="1">
    <citation type="journal article" date="2019" name="Int. J. Syst. Evol. Microbiol.">
        <title>The Global Catalogue of Microorganisms (GCM) 10K type strain sequencing project: providing services to taxonomists for standard genome sequencing and annotation.</title>
        <authorList>
            <consortium name="The Broad Institute Genomics Platform"/>
            <consortium name="The Broad Institute Genome Sequencing Center for Infectious Disease"/>
            <person name="Wu L."/>
            <person name="Ma J."/>
        </authorList>
    </citation>
    <scope>NUCLEOTIDE SEQUENCE [LARGE SCALE GENOMIC DNA]</scope>
    <source>
        <strain evidence="14">JCM 18304</strain>
    </source>
</reference>
<keyword evidence="9" id="KW-0472">Membrane</keyword>
<accession>A0ABP9RSQ2</accession>
<dbReference type="PANTHER" id="PTHR24421:SF10">
    <property type="entry name" value="NITRATE_NITRITE SENSOR PROTEIN NARQ"/>
    <property type="match status" value="1"/>
</dbReference>
<keyword evidence="9" id="KW-0812">Transmembrane</keyword>
<dbReference type="Gene3D" id="1.20.5.1930">
    <property type="match status" value="1"/>
</dbReference>
<feature type="transmembrane region" description="Helical" evidence="9">
    <location>
        <begin position="132"/>
        <end position="161"/>
    </location>
</feature>
<comment type="caution">
    <text evidence="13">The sequence shown here is derived from an EMBL/GenBank/DDBJ whole genome shotgun (WGS) entry which is preliminary data.</text>
</comment>
<evidence type="ECO:0000256" key="3">
    <source>
        <dbReference type="ARBA" id="ARBA00022553"/>
    </source>
</evidence>
<evidence type="ECO:0000256" key="5">
    <source>
        <dbReference type="ARBA" id="ARBA00022741"/>
    </source>
</evidence>
<dbReference type="SUPFAM" id="SSF55874">
    <property type="entry name" value="ATPase domain of HSP90 chaperone/DNA topoisomerase II/histidine kinase"/>
    <property type="match status" value="1"/>
</dbReference>
<dbReference type="InterPro" id="IPR003594">
    <property type="entry name" value="HATPase_dom"/>
</dbReference>
<evidence type="ECO:0000259" key="12">
    <source>
        <dbReference type="Pfam" id="PF13796"/>
    </source>
</evidence>
<proteinExistence type="predicted"/>
<evidence type="ECO:0000259" key="11">
    <source>
        <dbReference type="Pfam" id="PF07730"/>
    </source>
</evidence>
<feature type="transmembrane region" description="Helical" evidence="9">
    <location>
        <begin position="26"/>
        <end position="44"/>
    </location>
</feature>
<evidence type="ECO:0000259" key="10">
    <source>
        <dbReference type="Pfam" id="PF02518"/>
    </source>
</evidence>
<dbReference type="PANTHER" id="PTHR24421">
    <property type="entry name" value="NITRATE/NITRITE SENSOR PROTEIN NARX-RELATED"/>
    <property type="match status" value="1"/>
</dbReference>
<dbReference type="InterPro" id="IPR011712">
    <property type="entry name" value="Sig_transdc_His_kin_sub3_dim/P"/>
</dbReference>
<dbReference type="InterPro" id="IPR025828">
    <property type="entry name" value="Put_sensor_dom"/>
</dbReference>
<evidence type="ECO:0000256" key="8">
    <source>
        <dbReference type="ARBA" id="ARBA00023012"/>
    </source>
</evidence>
<dbReference type="Proteomes" id="UP001501570">
    <property type="component" value="Unassembled WGS sequence"/>
</dbReference>
<evidence type="ECO:0000256" key="7">
    <source>
        <dbReference type="ARBA" id="ARBA00022840"/>
    </source>
</evidence>
<dbReference type="EMBL" id="BAABJQ010000007">
    <property type="protein sequence ID" value="GAA5185258.1"/>
    <property type="molecule type" value="Genomic_DNA"/>
</dbReference>
<keyword evidence="3" id="KW-0597">Phosphoprotein</keyword>
<evidence type="ECO:0000256" key="2">
    <source>
        <dbReference type="ARBA" id="ARBA00012438"/>
    </source>
</evidence>
<keyword evidence="8" id="KW-0902">Two-component regulatory system</keyword>
<dbReference type="InterPro" id="IPR050482">
    <property type="entry name" value="Sensor_HK_TwoCompSys"/>
</dbReference>
<keyword evidence="6" id="KW-0418">Kinase</keyword>
<sequence length="447" mass="47158">MSGPTATRTNPVTATRRARIGDRVTAAGRGAVLFLLTLPAMAAFGAVVLAMALMSVGIGLLLVPPAIIVLRRVADQRRRLAHAWQGIEVPSPYRPEPAEHRGGAAARVRHCLSVLRDPATWRDLLWSITDPVIGAALALLPIALILEGIYGFVITALWGPLTQAGLRDWYLFVHVTPANAGTAWATSAIGAALVVAGLGCAPALLRVNGRWARLLLAPTAAATMARRVQHLTETRADAVDTNAAELRRIERDLHDGAQSRLVVMGMNLNAAARLLERDPETARNLLLEARDSSAKALTEIRDLVRGIHPPVLADRGLVDAVRALALDSALPVEVRADPVGRLEAPLEAAAYFAIAEVLTNAAKHSRAERVRIEIHHGDGVLRMAVTDDGIGGASISAGTGLRGIERRLATFDGIIAVSSPHGGPTVVTMELPCASSSPKTSTSSGTA</sequence>